<evidence type="ECO:0000256" key="2">
    <source>
        <dbReference type="ARBA" id="ARBA00004496"/>
    </source>
</evidence>
<dbReference type="AlphaFoldDB" id="A0A9P7ZC33"/>
<dbReference type="InterPro" id="IPR057328">
    <property type="entry name" value="RNaseT2L_C"/>
</dbReference>
<keyword evidence="7" id="KW-0540">Nuclease</keyword>
<keyword evidence="13" id="KW-0456">Lyase</keyword>
<accession>A0A9P7ZC33</accession>
<evidence type="ECO:0000256" key="12">
    <source>
        <dbReference type="ARBA" id="ARBA00023180"/>
    </source>
</evidence>
<organism evidence="19 20">
    <name type="scientific">Calycina marina</name>
    <dbReference type="NCBI Taxonomy" id="1763456"/>
    <lineage>
        <taxon>Eukaryota</taxon>
        <taxon>Fungi</taxon>
        <taxon>Dikarya</taxon>
        <taxon>Ascomycota</taxon>
        <taxon>Pezizomycotina</taxon>
        <taxon>Leotiomycetes</taxon>
        <taxon>Helotiales</taxon>
        <taxon>Pezizellaceae</taxon>
        <taxon>Calycina</taxon>
    </lineage>
</organism>
<evidence type="ECO:0000256" key="8">
    <source>
        <dbReference type="ARBA" id="ARBA00022729"/>
    </source>
</evidence>
<comment type="similarity">
    <text evidence="3 17">Belongs to the RNase T2 family.</text>
</comment>
<feature type="active site" evidence="16">
    <location>
        <position position="128"/>
    </location>
</feature>
<dbReference type="PROSITE" id="PS00530">
    <property type="entry name" value="RNASE_T2_1"/>
    <property type="match status" value="1"/>
</dbReference>
<evidence type="ECO:0000256" key="4">
    <source>
        <dbReference type="ARBA" id="ARBA00012571"/>
    </source>
</evidence>
<dbReference type="InterPro" id="IPR018188">
    <property type="entry name" value="RNase_T2_His_AS_1"/>
</dbReference>
<comment type="function">
    <text evidence="14">Rnase which modulates cell survival under stress conditions. Released from the vacuole to the cytoplasm during stress to promote tRNA and rRNA cleavage and to activate separately a downstream pathway that promotes cell death. Involved in cell size, vacuolar morphology and growth at high temperatures and high salt concentration.</text>
</comment>
<dbReference type="InterPro" id="IPR001568">
    <property type="entry name" value="RNase_T2-like"/>
</dbReference>
<dbReference type="Pfam" id="PF00445">
    <property type="entry name" value="Ribonuclease_T2"/>
    <property type="match status" value="1"/>
</dbReference>
<evidence type="ECO:0000256" key="10">
    <source>
        <dbReference type="ARBA" id="ARBA00022801"/>
    </source>
</evidence>
<comment type="subcellular location">
    <subcellularLocation>
        <location evidence="2">Cytoplasm</location>
    </subcellularLocation>
    <subcellularLocation>
        <location evidence="1">Vacuole lumen</location>
    </subcellularLocation>
</comment>
<evidence type="ECO:0000256" key="17">
    <source>
        <dbReference type="RuleBase" id="RU004328"/>
    </source>
</evidence>
<keyword evidence="20" id="KW-1185">Reference proteome</keyword>
<evidence type="ECO:0000256" key="7">
    <source>
        <dbReference type="ARBA" id="ARBA00022722"/>
    </source>
</evidence>
<dbReference type="SUPFAM" id="SSF55895">
    <property type="entry name" value="Ribonuclease Rh-like"/>
    <property type="match status" value="1"/>
</dbReference>
<feature type="active site" evidence="16">
    <location>
        <position position="132"/>
    </location>
</feature>
<comment type="caution">
    <text evidence="19">The sequence shown here is derived from an EMBL/GenBank/DDBJ whole genome shotgun (WGS) entry which is preliminary data.</text>
</comment>
<dbReference type="CDD" id="cd01061">
    <property type="entry name" value="RNase_T2_euk"/>
    <property type="match status" value="1"/>
</dbReference>
<evidence type="ECO:0000256" key="6">
    <source>
        <dbReference type="ARBA" id="ARBA00022554"/>
    </source>
</evidence>
<evidence type="ECO:0000256" key="15">
    <source>
        <dbReference type="ARBA" id="ARBA00071169"/>
    </source>
</evidence>
<evidence type="ECO:0000256" key="9">
    <source>
        <dbReference type="ARBA" id="ARBA00022759"/>
    </source>
</evidence>
<dbReference type="Pfam" id="PF25488">
    <property type="entry name" value="RNaseT2L_C"/>
    <property type="match status" value="1"/>
</dbReference>
<keyword evidence="12" id="KW-0325">Glycoprotein</keyword>
<dbReference type="GO" id="GO:0006401">
    <property type="term" value="P:RNA catabolic process"/>
    <property type="evidence" value="ECO:0007669"/>
    <property type="project" value="TreeGrafter"/>
</dbReference>
<dbReference type="PANTHER" id="PTHR11240:SF22">
    <property type="entry name" value="RIBONUCLEASE T2"/>
    <property type="match status" value="1"/>
</dbReference>
<keyword evidence="6" id="KW-0926">Vacuole</keyword>
<dbReference type="GO" id="GO:0033897">
    <property type="term" value="F:ribonuclease T2 activity"/>
    <property type="evidence" value="ECO:0007669"/>
    <property type="project" value="UniProtKB-EC"/>
</dbReference>
<dbReference type="EC" id="4.6.1.19" evidence="4"/>
<dbReference type="GO" id="GO:0005576">
    <property type="term" value="C:extracellular region"/>
    <property type="evidence" value="ECO:0007669"/>
    <property type="project" value="TreeGrafter"/>
</dbReference>
<dbReference type="Gene3D" id="3.90.730.10">
    <property type="entry name" value="Ribonuclease T2-like"/>
    <property type="match status" value="1"/>
</dbReference>
<proteinExistence type="inferred from homology"/>
<keyword evidence="10" id="KW-0378">Hydrolase</keyword>
<evidence type="ECO:0000256" key="14">
    <source>
        <dbReference type="ARBA" id="ARBA00025494"/>
    </source>
</evidence>
<dbReference type="GO" id="GO:0016787">
    <property type="term" value="F:hydrolase activity"/>
    <property type="evidence" value="ECO:0007669"/>
    <property type="project" value="UniProtKB-KW"/>
</dbReference>
<dbReference type="GO" id="GO:0003723">
    <property type="term" value="F:RNA binding"/>
    <property type="evidence" value="ECO:0007669"/>
    <property type="project" value="InterPro"/>
</dbReference>
<name>A0A9P7ZC33_9HELO</name>
<keyword evidence="11" id="KW-1015">Disulfide bond</keyword>
<evidence type="ECO:0000259" key="18">
    <source>
        <dbReference type="Pfam" id="PF25488"/>
    </source>
</evidence>
<dbReference type="InterPro" id="IPR036430">
    <property type="entry name" value="RNase_T2-like_sf"/>
</dbReference>
<dbReference type="Proteomes" id="UP000887226">
    <property type="component" value="Unassembled WGS sequence"/>
</dbReference>
<evidence type="ECO:0000256" key="11">
    <source>
        <dbReference type="ARBA" id="ARBA00023157"/>
    </source>
</evidence>
<evidence type="ECO:0000256" key="13">
    <source>
        <dbReference type="ARBA" id="ARBA00023239"/>
    </source>
</evidence>
<gene>
    <name evidence="19" type="ORF">BJ878DRAFT_411566</name>
</gene>
<keyword evidence="5" id="KW-0963">Cytoplasm</keyword>
<dbReference type="OrthoDB" id="435754at2759"/>
<dbReference type="InterPro" id="IPR033697">
    <property type="entry name" value="Ribonuclease_T2_eukaryotic"/>
</dbReference>
<reference evidence="19" key="1">
    <citation type="journal article" date="2021" name="IMA Fungus">
        <title>Genomic characterization of three marine fungi, including Emericellopsis atlantica sp. nov. with signatures of a generalist lifestyle and marine biomass degradation.</title>
        <authorList>
            <person name="Hagestad O.C."/>
            <person name="Hou L."/>
            <person name="Andersen J.H."/>
            <person name="Hansen E.H."/>
            <person name="Altermark B."/>
            <person name="Li C."/>
            <person name="Kuhnert E."/>
            <person name="Cox R.J."/>
            <person name="Crous P.W."/>
            <person name="Spatafora J.W."/>
            <person name="Lail K."/>
            <person name="Amirebrahimi M."/>
            <person name="Lipzen A."/>
            <person name="Pangilinan J."/>
            <person name="Andreopoulos W."/>
            <person name="Hayes R.D."/>
            <person name="Ng V."/>
            <person name="Grigoriev I.V."/>
            <person name="Jackson S.A."/>
            <person name="Sutton T.D.S."/>
            <person name="Dobson A.D.W."/>
            <person name="Rama T."/>
        </authorList>
    </citation>
    <scope>NUCLEOTIDE SEQUENCE</scope>
    <source>
        <strain evidence="19">TRa3180A</strain>
    </source>
</reference>
<keyword evidence="9" id="KW-0255">Endonuclease</keyword>
<evidence type="ECO:0000256" key="1">
    <source>
        <dbReference type="ARBA" id="ARBA00004410"/>
    </source>
</evidence>
<evidence type="ECO:0000256" key="16">
    <source>
        <dbReference type="PIRSR" id="PIRSR633697-1"/>
    </source>
</evidence>
<dbReference type="PROSITE" id="PS00531">
    <property type="entry name" value="RNASE_T2_2"/>
    <property type="match status" value="1"/>
</dbReference>
<dbReference type="InterPro" id="IPR033130">
    <property type="entry name" value="RNase_T2_His_AS_2"/>
</dbReference>
<keyword evidence="8" id="KW-0732">Signal</keyword>
<evidence type="ECO:0000256" key="5">
    <source>
        <dbReference type="ARBA" id="ARBA00022490"/>
    </source>
</evidence>
<dbReference type="PANTHER" id="PTHR11240">
    <property type="entry name" value="RIBONUCLEASE T2"/>
    <property type="match status" value="1"/>
</dbReference>
<feature type="active site" evidence="16">
    <location>
        <position position="70"/>
    </location>
</feature>
<evidence type="ECO:0000256" key="3">
    <source>
        <dbReference type="ARBA" id="ARBA00007469"/>
    </source>
</evidence>
<evidence type="ECO:0000313" key="19">
    <source>
        <dbReference type="EMBL" id="KAG9248957.1"/>
    </source>
</evidence>
<dbReference type="GO" id="GO:0005775">
    <property type="term" value="C:vacuolar lumen"/>
    <property type="evidence" value="ECO:0007669"/>
    <property type="project" value="UniProtKB-SubCell"/>
</dbReference>
<dbReference type="EMBL" id="MU253741">
    <property type="protein sequence ID" value="KAG9248957.1"/>
    <property type="molecule type" value="Genomic_DNA"/>
</dbReference>
<evidence type="ECO:0000313" key="20">
    <source>
        <dbReference type="Proteomes" id="UP000887226"/>
    </source>
</evidence>
<dbReference type="FunFam" id="3.90.730.10:FF:000004">
    <property type="entry name" value="Ribonuclease T2-like"/>
    <property type="match status" value="1"/>
</dbReference>
<feature type="domain" description="RNase T2-like C-terminal" evidence="18">
    <location>
        <begin position="273"/>
        <end position="386"/>
    </location>
</feature>
<sequence>MAAFVGRGLTSFAAVAAGVSKTCSSPQLSCQNTTAVADLCCFNAPGGQLLQTQFWDTSPSTGPSDSWTIHGLWPDHCDGTYDSSCDSSQNYGSIQTILDSFGATDLLSYMNTYWVDIDGDNDSFWEHEWEKHGTCIPTLKPSCYSSYVAMQEVVDFFQKTVDLFETLPTYTWLANAGITPSSTNTYTSAAIQAALEAGFGQTVSLGCDSGALTEVWYSYNVQGSIQDGTFVPVVPVGTTQSCATTGIKYLPKSGTTASTTSSPSSTPTAPAGSFAGSGYLNAYVGSAVDGCLISAGTWYSTGTCATYTATTSGSGFTLTSSKGQCGISSGTFVCASGTAATVFTAVDGKLAYSEATTFYAAAAPVGTTQQTVYTTSNSVAVTFGWQSV</sequence>
<protein>
    <recommendedName>
        <fullName evidence="15">Ribonuclease T2-like</fullName>
        <ecNumber evidence="4">4.6.1.19</ecNumber>
    </recommendedName>
</protein>